<dbReference type="OrthoDB" id="1749483at2759"/>
<dbReference type="GO" id="GO:0008380">
    <property type="term" value="P:RNA splicing"/>
    <property type="evidence" value="ECO:0007669"/>
    <property type="project" value="UniProtKB-KW"/>
</dbReference>
<dbReference type="EMBL" id="PKPP01003004">
    <property type="protein sequence ID" value="PWA71898.1"/>
    <property type="molecule type" value="Genomic_DNA"/>
</dbReference>
<dbReference type="Gene3D" id="3.30.70.330">
    <property type="match status" value="1"/>
</dbReference>
<name>A0A2U1NEJ0_ARTAN</name>
<evidence type="ECO:0000256" key="3">
    <source>
        <dbReference type="ARBA" id="ARBA00023187"/>
    </source>
</evidence>
<organism evidence="7 8">
    <name type="scientific">Artemisia annua</name>
    <name type="common">Sweet wormwood</name>
    <dbReference type="NCBI Taxonomy" id="35608"/>
    <lineage>
        <taxon>Eukaryota</taxon>
        <taxon>Viridiplantae</taxon>
        <taxon>Streptophyta</taxon>
        <taxon>Embryophyta</taxon>
        <taxon>Tracheophyta</taxon>
        <taxon>Spermatophyta</taxon>
        <taxon>Magnoliopsida</taxon>
        <taxon>eudicotyledons</taxon>
        <taxon>Gunneridae</taxon>
        <taxon>Pentapetalae</taxon>
        <taxon>asterids</taxon>
        <taxon>campanulids</taxon>
        <taxon>Asterales</taxon>
        <taxon>Asteraceae</taxon>
        <taxon>Asteroideae</taxon>
        <taxon>Anthemideae</taxon>
        <taxon>Artemisiinae</taxon>
        <taxon>Artemisia</taxon>
    </lineage>
</organism>
<dbReference type="PROSITE" id="PS50102">
    <property type="entry name" value="RRM"/>
    <property type="match status" value="1"/>
</dbReference>
<keyword evidence="3" id="KW-0508">mRNA splicing</keyword>
<protein>
    <submittedName>
        <fullName evidence="7">Nucleotide-binding alpha-beta plait domain-containing protein</fullName>
    </submittedName>
</protein>
<reference evidence="7 8" key="1">
    <citation type="journal article" date="2018" name="Mol. Plant">
        <title>The genome of Artemisia annua provides insight into the evolution of Asteraceae family and artemisinin biosynthesis.</title>
        <authorList>
            <person name="Shen Q."/>
            <person name="Zhang L."/>
            <person name="Liao Z."/>
            <person name="Wang S."/>
            <person name="Yan T."/>
            <person name="Shi P."/>
            <person name="Liu M."/>
            <person name="Fu X."/>
            <person name="Pan Q."/>
            <person name="Wang Y."/>
            <person name="Lv Z."/>
            <person name="Lu X."/>
            <person name="Zhang F."/>
            <person name="Jiang W."/>
            <person name="Ma Y."/>
            <person name="Chen M."/>
            <person name="Hao X."/>
            <person name="Li L."/>
            <person name="Tang Y."/>
            <person name="Lv G."/>
            <person name="Zhou Y."/>
            <person name="Sun X."/>
            <person name="Brodelius P.E."/>
            <person name="Rose J.K.C."/>
            <person name="Tang K."/>
        </authorList>
    </citation>
    <scope>NUCLEOTIDE SEQUENCE [LARGE SCALE GENOMIC DNA]</scope>
    <source>
        <strain evidence="8">cv. Huhao1</strain>
        <tissue evidence="7">Leaf</tissue>
    </source>
</reference>
<accession>A0A2U1NEJ0</accession>
<dbReference type="SMART" id="SM00360">
    <property type="entry name" value="RRM"/>
    <property type="match status" value="1"/>
</dbReference>
<dbReference type="Pfam" id="PF00076">
    <property type="entry name" value="RRM_1"/>
    <property type="match status" value="1"/>
</dbReference>
<comment type="caution">
    <text evidence="7">The sequence shown here is derived from an EMBL/GenBank/DDBJ whole genome shotgun (WGS) entry which is preliminary data.</text>
</comment>
<dbReference type="InterPro" id="IPR035979">
    <property type="entry name" value="RBD_domain_sf"/>
</dbReference>
<feature type="region of interest" description="Disordered" evidence="5">
    <location>
        <begin position="1"/>
        <end position="26"/>
    </location>
</feature>
<proteinExistence type="predicted"/>
<evidence type="ECO:0000313" key="7">
    <source>
        <dbReference type="EMBL" id="PWA71898.1"/>
    </source>
</evidence>
<keyword evidence="4" id="KW-0694">RNA-binding</keyword>
<evidence type="ECO:0000256" key="1">
    <source>
        <dbReference type="ARBA" id="ARBA00022664"/>
    </source>
</evidence>
<feature type="domain" description="RRM" evidence="6">
    <location>
        <begin position="31"/>
        <end position="108"/>
    </location>
</feature>
<sequence length="236" mass="26844">MKENEGVWQEATSRRNQNRREDRGETQPEVMKYYVSNIPIGCIPWDVKRFLADYGDIVGTYIARKRDKEGNRFGFVSFRRVRNAVELEKRLNGIKMGPCRLKVNIAKFAAENNGRREMEASYKGNVEKNGTFMNKLKVNNVKAWQPGDGFSFRDAVDGKAKNKEPVDNRAILTAPSPAMLHLLTIMIHPPNTTLIPHTISPSTLASYQLSLSFTTISLSTPNRLTLLQLSNTFFIY</sequence>
<dbReference type="AlphaFoldDB" id="A0A2U1NEJ0"/>
<keyword evidence="1" id="KW-0507">mRNA processing</keyword>
<dbReference type="GO" id="GO:0006397">
    <property type="term" value="P:mRNA processing"/>
    <property type="evidence" value="ECO:0007669"/>
    <property type="project" value="UniProtKB-KW"/>
</dbReference>
<keyword evidence="2" id="KW-0747">Spliceosome</keyword>
<evidence type="ECO:0000256" key="2">
    <source>
        <dbReference type="ARBA" id="ARBA00022728"/>
    </source>
</evidence>
<evidence type="ECO:0000313" key="8">
    <source>
        <dbReference type="Proteomes" id="UP000245207"/>
    </source>
</evidence>
<evidence type="ECO:0000256" key="5">
    <source>
        <dbReference type="SAM" id="MobiDB-lite"/>
    </source>
</evidence>
<evidence type="ECO:0000259" key="6">
    <source>
        <dbReference type="PROSITE" id="PS50102"/>
    </source>
</evidence>
<dbReference type="GO" id="GO:0005681">
    <property type="term" value="C:spliceosomal complex"/>
    <property type="evidence" value="ECO:0007669"/>
    <property type="project" value="UniProtKB-KW"/>
</dbReference>
<dbReference type="InterPro" id="IPR000504">
    <property type="entry name" value="RRM_dom"/>
</dbReference>
<dbReference type="Proteomes" id="UP000245207">
    <property type="component" value="Unassembled WGS sequence"/>
</dbReference>
<dbReference type="InterPro" id="IPR050907">
    <property type="entry name" value="SRSF"/>
</dbReference>
<dbReference type="PANTHER" id="PTHR23147">
    <property type="entry name" value="SERINE/ARGININE RICH SPLICING FACTOR"/>
    <property type="match status" value="1"/>
</dbReference>
<evidence type="ECO:0000256" key="4">
    <source>
        <dbReference type="PROSITE-ProRule" id="PRU00176"/>
    </source>
</evidence>
<keyword evidence="8" id="KW-1185">Reference proteome</keyword>
<gene>
    <name evidence="7" type="ORF">CTI12_AA276340</name>
</gene>
<dbReference type="InterPro" id="IPR012677">
    <property type="entry name" value="Nucleotide-bd_a/b_plait_sf"/>
</dbReference>
<dbReference type="CDD" id="cd00590">
    <property type="entry name" value="RRM_SF"/>
    <property type="match status" value="1"/>
</dbReference>
<dbReference type="SUPFAM" id="SSF54928">
    <property type="entry name" value="RNA-binding domain, RBD"/>
    <property type="match status" value="1"/>
</dbReference>
<dbReference type="GO" id="GO:0003723">
    <property type="term" value="F:RNA binding"/>
    <property type="evidence" value="ECO:0007669"/>
    <property type="project" value="UniProtKB-UniRule"/>
</dbReference>